<feature type="non-terminal residue" evidence="2">
    <location>
        <position position="1"/>
    </location>
</feature>
<name>A0A553MR26_9TELE</name>
<keyword evidence="3" id="KW-1185">Reference proteome</keyword>
<dbReference type="OrthoDB" id="377733at2759"/>
<organism evidence="2 3">
    <name type="scientific">Danionella cerebrum</name>
    <dbReference type="NCBI Taxonomy" id="2873325"/>
    <lineage>
        <taxon>Eukaryota</taxon>
        <taxon>Metazoa</taxon>
        <taxon>Chordata</taxon>
        <taxon>Craniata</taxon>
        <taxon>Vertebrata</taxon>
        <taxon>Euteleostomi</taxon>
        <taxon>Actinopterygii</taxon>
        <taxon>Neopterygii</taxon>
        <taxon>Teleostei</taxon>
        <taxon>Ostariophysi</taxon>
        <taxon>Cypriniformes</taxon>
        <taxon>Danionidae</taxon>
        <taxon>Danioninae</taxon>
        <taxon>Danionella</taxon>
    </lineage>
</organism>
<dbReference type="Proteomes" id="UP000316079">
    <property type="component" value="Unassembled WGS sequence"/>
</dbReference>
<protein>
    <submittedName>
        <fullName evidence="2">Uncharacterized protein</fullName>
    </submittedName>
</protein>
<accession>A0A553MR26</accession>
<feature type="region of interest" description="Disordered" evidence="1">
    <location>
        <begin position="1"/>
        <end position="21"/>
    </location>
</feature>
<dbReference type="AlphaFoldDB" id="A0A553MR26"/>
<proteinExistence type="predicted"/>
<evidence type="ECO:0000313" key="3">
    <source>
        <dbReference type="Proteomes" id="UP000316079"/>
    </source>
</evidence>
<gene>
    <name evidence="2" type="ORF">DNTS_008832</name>
</gene>
<sequence>HKVRADGILRSEREEEDKRGRQRAVLKEDRKELELLCFRKEK</sequence>
<dbReference type="EMBL" id="SRMA01027314">
    <property type="protein sequence ID" value="TRY55630.1"/>
    <property type="molecule type" value="Genomic_DNA"/>
</dbReference>
<evidence type="ECO:0000313" key="2">
    <source>
        <dbReference type="EMBL" id="TRY55630.1"/>
    </source>
</evidence>
<reference evidence="2 3" key="1">
    <citation type="journal article" date="2019" name="Sci. Data">
        <title>Hybrid genome assembly and annotation of Danionella translucida.</title>
        <authorList>
            <person name="Kadobianskyi M."/>
            <person name="Schulze L."/>
            <person name="Schuelke M."/>
            <person name="Judkewitz B."/>
        </authorList>
    </citation>
    <scope>NUCLEOTIDE SEQUENCE [LARGE SCALE GENOMIC DNA]</scope>
    <source>
        <strain evidence="2 3">Bolton</strain>
    </source>
</reference>
<evidence type="ECO:0000256" key="1">
    <source>
        <dbReference type="SAM" id="MobiDB-lite"/>
    </source>
</evidence>
<comment type="caution">
    <text evidence="2">The sequence shown here is derived from an EMBL/GenBank/DDBJ whole genome shotgun (WGS) entry which is preliminary data.</text>
</comment>